<dbReference type="AlphaFoldDB" id="J3MVQ9"/>
<reference evidence="7" key="1">
    <citation type="journal article" date="2013" name="Nat. Commun.">
        <title>Whole-genome sequencing of Oryza brachyantha reveals mechanisms underlying Oryza genome evolution.</title>
        <authorList>
            <person name="Chen J."/>
            <person name="Huang Q."/>
            <person name="Gao D."/>
            <person name="Wang J."/>
            <person name="Lang Y."/>
            <person name="Liu T."/>
            <person name="Li B."/>
            <person name="Bai Z."/>
            <person name="Luis Goicoechea J."/>
            <person name="Liang C."/>
            <person name="Chen C."/>
            <person name="Zhang W."/>
            <person name="Sun S."/>
            <person name="Liao Y."/>
            <person name="Zhang X."/>
            <person name="Yang L."/>
            <person name="Song C."/>
            <person name="Wang M."/>
            <person name="Shi J."/>
            <person name="Liu G."/>
            <person name="Liu J."/>
            <person name="Zhou H."/>
            <person name="Zhou W."/>
            <person name="Yu Q."/>
            <person name="An N."/>
            <person name="Chen Y."/>
            <person name="Cai Q."/>
            <person name="Wang B."/>
            <person name="Liu B."/>
            <person name="Min J."/>
            <person name="Huang Y."/>
            <person name="Wu H."/>
            <person name="Li Z."/>
            <person name="Zhang Y."/>
            <person name="Yin Y."/>
            <person name="Song W."/>
            <person name="Jiang J."/>
            <person name="Jackson S.A."/>
            <person name="Wing R.A."/>
            <person name="Wang J."/>
            <person name="Chen M."/>
        </authorList>
    </citation>
    <scope>NUCLEOTIDE SEQUENCE [LARGE SCALE GENOMIC DNA]</scope>
    <source>
        <strain evidence="7">cv. IRGC 101232</strain>
    </source>
</reference>
<dbReference type="eggNOG" id="ENOG502QR4C">
    <property type="taxonomic scope" value="Eukaryota"/>
</dbReference>
<dbReference type="InterPro" id="IPR004330">
    <property type="entry name" value="FAR1_DNA_bnd_dom"/>
</dbReference>
<evidence type="ECO:0000313" key="7">
    <source>
        <dbReference type="EnsemblPlants" id="OB09G10870.1"/>
    </source>
</evidence>
<evidence type="ECO:0000259" key="6">
    <source>
        <dbReference type="PROSITE" id="PS50966"/>
    </source>
</evidence>
<dbReference type="InterPro" id="IPR007527">
    <property type="entry name" value="Znf_SWIM"/>
</dbReference>
<dbReference type="PROSITE" id="PS50966">
    <property type="entry name" value="ZF_SWIM"/>
    <property type="match status" value="1"/>
</dbReference>
<keyword evidence="3" id="KW-0862">Zinc</keyword>
<organism evidence="7">
    <name type="scientific">Oryza brachyantha</name>
    <name type="common">malo sina</name>
    <dbReference type="NCBI Taxonomy" id="4533"/>
    <lineage>
        <taxon>Eukaryota</taxon>
        <taxon>Viridiplantae</taxon>
        <taxon>Streptophyta</taxon>
        <taxon>Embryophyta</taxon>
        <taxon>Tracheophyta</taxon>
        <taxon>Spermatophyta</taxon>
        <taxon>Magnoliopsida</taxon>
        <taxon>Liliopsida</taxon>
        <taxon>Poales</taxon>
        <taxon>Poaceae</taxon>
        <taxon>BOP clade</taxon>
        <taxon>Oryzoideae</taxon>
        <taxon>Oryzeae</taxon>
        <taxon>Oryzinae</taxon>
        <taxon>Oryza</taxon>
    </lineage>
</organism>
<dbReference type="STRING" id="4533.J3MVQ9"/>
<dbReference type="PANTHER" id="PTHR47718">
    <property type="entry name" value="OS01G0519700 PROTEIN"/>
    <property type="match status" value="1"/>
</dbReference>
<dbReference type="PANTHER" id="PTHR47718:SF5">
    <property type="entry name" value="PROTEIN FAR1-RELATED SEQUENCE 8-LIKE"/>
    <property type="match status" value="1"/>
</dbReference>
<protein>
    <recommendedName>
        <fullName evidence="6">SWIM-type domain-containing protein</fullName>
    </recommendedName>
</protein>
<dbReference type="Pfam" id="PF10551">
    <property type="entry name" value="MULE"/>
    <property type="match status" value="1"/>
</dbReference>
<dbReference type="Proteomes" id="UP000006038">
    <property type="component" value="Chromosome 9"/>
</dbReference>
<evidence type="ECO:0000256" key="2">
    <source>
        <dbReference type="ARBA" id="ARBA00022771"/>
    </source>
</evidence>
<dbReference type="EnsemblPlants" id="OB09G10870.1">
    <property type="protein sequence ID" value="OB09G10870.1"/>
    <property type="gene ID" value="OB09G10870"/>
</dbReference>
<reference evidence="7" key="2">
    <citation type="submission" date="2013-04" db="UniProtKB">
        <authorList>
            <consortium name="EnsemblPlants"/>
        </authorList>
    </citation>
    <scope>IDENTIFICATION</scope>
</reference>
<keyword evidence="8" id="KW-1185">Reference proteome</keyword>
<evidence type="ECO:0000256" key="3">
    <source>
        <dbReference type="ARBA" id="ARBA00022833"/>
    </source>
</evidence>
<dbReference type="OMA" id="QHFFNFY"/>
<dbReference type="Pfam" id="PF03101">
    <property type="entry name" value="FAR1"/>
    <property type="match status" value="1"/>
</dbReference>
<evidence type="ECO:0000313" key="8">
    <source>
        <dbReference type="Proteomes" id="UP000006038"/>
    </source>
</evidence>
<evidence type="ECO:0000256" key="5">
    <source>
        <dbReference type="SAM" id="MobiDB-lite"/>
    </source>
</evidence>
<dbReference type="GO" id="GO:0008270">
    <property type="term" value="F:zinc ion binding"/>
    <property type="evidence" value="ECO:0007669"/>
    <property type="project" value="UniProtKB-KW"/>
</dbReference>
<dbReference type="HOGENOM" id="CLU_008459_8_0_1"/>
<evidence type="ECO:0000256" key="4">
    <source>
        <dbReference type="PROSITE-ProRule" id="PRU00325"/>
    </source>
</evidence>
<feature type="domain" description="SWIM-type" evidence="6">
    <location>
        <begin position="701"/>
        <end position="737"/>
    </location>
</feature>
<dbReference type="SMART" id="SM00575">
    <property type="entry name" value="ZnF_PMZ"/>
    <property type="match status" value="1"/>
</dbReference>
<accession>J3MVQ9</accession>
<dbReference type="Gramene" id="OB09G10870.1">
    <property type="protein sequence ID" value="OB09G10870.1"/>
    <property type="gene ID" value="OB09G10870"/>
</dbReference>
<keyword evidence="2 4" id="KW-0863">Zinc-finger</keyword>
<dbReference type="InterPro" id="IPR006564">
    <property type="entry name" value="Znf_PMZ"/>
</dbReference>
<keyword evidence="1" id="KW-0479">Metal-binding</keyword>
<proteinExistence type="predicted"/>
<dbReference type="Pfam" id="PF04434">
    <property type="entry name" value="SWIM"/>
    <property type="match status" value="1"/>
</dbReference>
<name>J3MVQ9_ORYBR</name>
<sequence length="941" mass="109945">MEDFSKTSGVFTQQDLLESFINSDFHISSSSINSGSGQTIVNPSCAYRKQDLLQLLDQDNIPGPFTSYTSLMEQIISSQNSMLDGIDDIPRKDTAKMENNIIQDEDEEIEHWSLDLFNLQQNEKETNSMNKNLNDSVQSDIHHCENQHCDDVQNQDDVTEEDIEQYLIEEQLQASKGNNAEVDRKYIPEIGMKFKSIDEAQHFFNFYALLAGFSVVNAHSYHSSKKRNREIIRVTFKCNKQGKGDDQGNSKEIEKMVVSQRNTSKVIQTDCKCVLVILERNKLCEITRLDLEHNHELSPQEVVRFLRSHKYLSSEEKLLIRTLKECHIPTRNMIVILSFLRGVLTSLSYTKKDISNVRTSINRETSNNDMMQVLQFFKKKEEQDSNFFYEFDLDDDRRVKNLFWTNGRSIDWYAKFGDCVSFDTTFLTNRYNLPFAPVGISGHGNTIIFGCAFLHDETTETFKWLFTAFLKAMSGKQPCTVIADQDGAMRSAIAQIFPNSKYRNCLFHIVSKALNRSGSLFKKKKGLYAEYDDIINNSLTEEEFVFLWKDMIERYDLHDINFLQNMWENRKRFIPVYFKKDFCPFIHSIALSEGTNSRFKRNIGPQYSTTNFMIEYDRVMDTIQNLEQQDDHISRTKKPSSFWSHFYIEYQAVQLYNSKIFKKFQVQLKSTTRLQVEEVEKMKQVFVANNQLVQEVRSRKYLVLIDAVLEKFSCVCAMFEKDGILCSHILKVMLDLNISKIPKKYIISRWRKKQSHSEVQSSKRIILVSESSTLRFNILSRKCAEITSIAAKQKETYEFFMEEFDKIQNALSDMNSEKKNEESVHIDQIFKVNVNYEALQQPEELRDPDIAKSKGRPQQRYKTIRERIEDRKVNHCSHCGRTDHTFPKCTFKHMEFNLPSKKKRKSTNQPQQHFKTMKKRNESSVGKSGYNEEHGNQENNG</sequence>
<dbReference type="InterPro" id="IPR018289">
    <property type="entry name" value="MULE_transposase_dom"/>
</dbReference>
<feature type="region of interest" description="Disordered" evidence="5">
    <location>
        <begin position="900"/>
        <end position="941"/>
    </location>
</feature>
<feature type="compositionally biased region" description="Basic and acidic residues" evidence="5">
    <location>
        <begin position="930"/>
        <end position="941"/>
    </location>
</feature>
<evidence type="ECO:0000256" key="1">
    <source>
        <dbReference type="ARBA" id="ARBA00022723"/>
    </source>
</evidence>